<feature type="binding site" evidence="13 14">
    <location>
        <position position="103"/>
    </location>
    <ligand>
        <name>a divalent metal cation</name>
        <dbReference type="ChEBI" id="CHEBI:60240"/>
    </ligand>
</feature>
<dbReference type="EMBL" id="CP033241">
    <property type="protein sequence ID" value="AZF82821.1"/>
    <property type="molecule type" value="Genomic_DNA"/>
</dbReference>
<dbReference type="SMR" id="A0A0E3MDE9"/>
<keyword evidence="11 13" id="KW-0255">Endonuclease</keyword>
<dbReference type="InterPro" id="IPR004649">
    <property type="entry name" value="RNase_H2_suA"/>
</dbReference>
<evidence type="ECO:0000313" key="27">
    <source>
        <dbReference type="EMBL" id="QPG49646.1"/>
    </source>
</evidence>
<dbReference type="EMBL" id="CP011055">
    <property type="protein sequence ID" value="AKA72629.1"/>
    <property type="molecule type" value="Genomic_DNA"/>
</dbReference>
<organism evidence="18 28">
    <name type="scientific">Saccharolobus solfataricus</name>
    <name type="common">Sulfolobus solfataricus</name>
    <dbReference type="NCBI Taxonomy" id="2287"/>
    <lineage>
        <taxon>Archaea</taxon>
        <taxon>Thermoproteota</taxon>
        <taxon>Thermoprotei</taxon>
        <taxon>Sulfolobales</taxon>
        <taxon>Sulfolobaceae</taxon>
        <taxon>Saccharolobus</taxon>
    </lineage>
</organism>
<evidence type="ECO:0000256" key="6">
    <source>
        <dbReference type="ARBA" id="ARBA00012180"/>
    </source>
</evidence>
<evidence type="ECO:0000313" key="37">
    <source>
        <dbReference type="Proteomes" id="UP000282269"/>
    </source>
</evidence>
<evidence type="ECO:0000256" key="12">
    <source>
        <dbReference type="ARBA" id="ARBA00022801"/>
    </source>
</evidence>
<evidence type="ECO:0000313" key="17">
    <source>
        <dbReference type="EMBL" id="AKA72629.1"/>
    </source>
</evidence>
<keyword evidence="10 13" id="KW-0479">Metal-binding</keyword>
<dbReference type="FunFam" id="1.10.10.460:FF:000001">
    <property type="entry name" value="Ribonuclease"/>
    <property type="match status" value="1"/>
</dbReference>
<dbReference type="GO" id="GO:0005737">
    <property type="term" value="C:cytoplasm"/>
    <property type="evidence" value="ECO:0007669"/>
    <property type="project" value="UniProtKB-SubCell"/>
</dbReference>
<evidence type="ECO:0000313" key="20">
    <source>
        <dbReference type="EMBL" id="AZF67140.1"/>
    </source>
</evidence>
<dbReference type="Proteomes" id="UP000273443">
    <property type="component" value="Chromosome"/>
</dbReference>
<dbReference type="GO" id="GO:0006298">
    <property type="term" value="P:mismatch repair"/>
    <property type="evidence" value="ECO:0007669"/>
    <property type="project" value="TreeGrafter"/>
</dbReference>
<dbReference type="Proteomes" id="UP000033057">
    <property type="component" value="Chromosome"/>
</dbReference>
<dbReference type="EMBL" id="CP033237">
    <property type="protein sequence ID" value="AZF72380.1"/>
    <property type="molecule type" value="Genomic_DNA"/>
</dbReference>
<sequence length="212" mass="23925">MRVGIDEAGRGALIGPMIVAGVVISDTKLKFLKGIGVKDSKQLTRERREKLFDIVANTVEAFTVVKVFPYEIDNYNLNDLTYDAVSKIILSLSSFNPEIVTVDKVGDEKPVIELINKLGYKSNVVHKADVLFVEASAASIIAKVIRDNYIDELKQVYGDFGSGYPADPRTIKWLKSFYEKNPNPPPIIRRSWKILRSTAPLYYISKEGRRLW</sequence>
<dbReference type="EMBL" id="CP033240">
    <property type="protein sequence ID" value="AZF80215.1"/>
    <property type="molecule type" value="Genomic_DNA"/>
</dbReference>
<dbReference type="EMBL" id="CP011056">
    <property type="protein sequence ID" value="AKA75328.1"/>
    <property type="molecule type" value="Genomic_DNA"/>
</dbReference>
<reference evidence="18" key="3">
    <citation type="submission" date="2018-10" db="EMBL/GenBank/DDBJ databases">
        <authorList>
            <person name="McCarthy S."/>
            <person name="Gradnigo J."/>
            <person name="Johnson T."/>
            <person name="Payne S."/>
            <person name="Lipzen A."/>
            <person name="Schackwitz W."/>
            <person name="Martin J."/>
            <person name="Moriyama E."/>
            <person name="Blum P."/>
        </authorList>
    </citation>
    <scope>NUCLEOTIDE SEQUENCE</scope>
    <source>
        <strain evidence="17">SARC-B</strain>
        <strain evidence="18">SARC-C</strain>
        <strain evidence="19">SULA</strain>
    </source>
</reference>
<evidence type="ECO:0000256" key="7">
    <source>
        <dbReference type="ARBA" id="ARBA00019179"/>
    </source>
</evidence>
<keyword evidence="9 13" id="KW-0540">Nuclease</keyword>
<reference evidence="28 29" key="1">
    <citation type="journal article" date="2015" name="Genome Announc.">
        <title>Complete Genome Sequence of Sulfolobus solfataricus Strain 98/2 and Evolved Derivatives.</title>
        <authorList>
            <person name="McCarthy S."/>
            <person name="Gradnigo J."/>
            <person name="Johnson T."/>
            <person name="Payne S."/>
            <person name="Lipzen A."/>
            <person name="Martin J."/>
            <person name="Schackwitz W."/>
            <person name="Moriyama E."/>
            <person name="Blum P."/>
        </authorList>
    </citation>
    <scope>NUCLEOTIDE SEQUENCE [LARGE SCALE GENOMIC DNA]</scope>
    <source>
        <strain evidence="28">98/2 SULC</strain>
        <strain evidence="17">SARC-B</strain>
        <strain evidence="18">SARC-C</strain>
        <strain evidence="19 30">SULA</strain>
        <strain evidence="29">SULB</strain>
    </source>
</reference>
<evidence type="ECO:0000313" key="23">
    <source>
        <dbReference type="EMBL" id="AZF75000.1"/>
    </source>
</evidence>
<dbReference type="InterPro" id="IPR024567">
    <property type="entry name" value="RNase_HII/HIII_dom"/>
</dbReference>
<evidence type="ECO:0000256" key="8">
    <source>
        <dbReference type="ARBA" id="ARBA00022490"/>
    </source>
</evidence>
<reference evidence="27 38" key="4">
    <citation type="journal article" date="2020" name="Nat. Commun.">
        <title>The structures of two archaeal type IV pili illuminate evolutionary relationships.</title>
        <authorList>
            <person name="Wang F."/>
            <person name="Baquero D.P."/>
            <person name="Su Z."/>
            <person name="Beltran L.C."/>
            <person name="Prangishvili D."/>
            <person name="Krupovic M."/>
            <person name="Egelman E.H."/>
        </authorList>
    </citation>
    <scope>NUCLEOTIDE SEQUENCE [LARGE SCALE GENOMIC DNA]</scope>
    <source>
        <strain evidence="27 38">POZ149</strain>
    </source>
</reference>
<dbReference type="CDD" id="cd07180">
    <property type="entry name" value="RNase_HII_archaea_like"/>
    <property type="match status" value="1"/>
</dbReference>
<feature type="domain" description="RNase H type-2" evidence="16">
    <location>
        <begin position="1"/>
        <end position="204"/>
    </location>
</feature>
<dbReference type="Gene3D" id="3.30.420.10">
    <property type="entry name" value="Ribonuclease H-like superfamily/Ribonuclease H"/>
    <property type="match status" value="1"/>
</dbReference>
<evidence type="ECO:0000313" key="29">
    <source>
        <dbReference type="Proteomes" id="UP000033085"/>
    </source>
</evidence>
<keyword evidence="8 13" id="KW-0963">Cytoplasm</keyword>
<dbReference type="Proteomes" id="UP000282269">
    <property type="component" value="Chromosome"/>
</dbReference>
<dbReference type="GeneID" id="44128106"/>
<evidence type="ECO:0000313" key="24">
    <source>
        <dbReference type="EMBL" id="AZF77607.1"/>
    </source>
</evidence>
<evidence type="ECO:0000256" key="14">
    <source>
        <dbReference type="PROSITE-ProRule" id="PRU01319"/>
    </source>
</evidence>
<dbReference type="EMBL" id="CP011057">
    <property type="protein sequence ID" value="AKA78021.1"/>
    <property type="molecule type" value="Genomic_DNA"/>
</dbReference>
<dbReference type="Proteomes" id="UP000033106">
    <property type="component" value="Chromosome"/>
</dbReference>
<accession>A0A0E3MDE9</accession>
<evidence type="ECO:0000256" key="4">
    <source>
        <dbReference type="ARBA" id="ARBA00004496"/>
    </source>
</evidence>
<dbReference type="EMBL" id="CP033236">
    <property type="protein sequence ID" value="AZF69760.1"/>
    <property type="molecule type" value="Genomic_DNA"/>
</dbReference>
<dbReference type="PANTHER" id="PTHR10954">
    <property type="entry name" value="RIBONUCLEASE H2 SUBUNIT A"/>
    <property type="match status" value="1"/>
</dbReference>
<evidence type="ECO:0000256" key="11">
    <source>
        <dbReference type="ARBA" id="ARBA00022759"/>
    </source>
</evidence>
<dbReference type="Proteomes" id="UP000273194">
    <property type="component" value="Chromosome"/>
</dbReference>
<dbReference type="HAMAP" id="MF_00052_A">
    <property type="entry name" value="RNase_HII_A"/>
    <property type="match status" value="1"/>
</dbReference>
<dbReference type="InterPro" id="IPR023160">
    <property type="entry name" value="RNase_HII_hlx-loop-hlx_cap_dom"/>
</dbReference>
<proteinExistence type="inferred from homology"/>
<keyword evidence="12 13" id="KW-0378">Hydrolase</keyword>
<dbReference type="KEGG" id="ssoa:SULA_0185"/>
<evidence type="ECO:0000313" key="18">
    <source>
        <dbReference type="EMBL" id="AKA75328.1"/>
    </source>
</evidence>
<dbReference type="PANTHER" id="PTHR10954:SF23">
    <property type="entry name" value="RIBONUCLEASE"/>
    <property type="match status" value="1"/>
</dbReference>
<evidence type="ECO:0000313" key="19">
    <source>
        <dbReference type="EMBL" id="AKA78021.1"/>
    </source>
</evidence>
<evidence type="ECO:0000313" key="30">
    <source>
        <dbReference type="Proteomes" id="UP000033106"/>
    </source>
</evidence>
<dbReference type="Proteomes" id="UP000267993">
    <property type="component" value="Chromosome"/>
</dbReference>
<dbReference type="InterPro" id="IPR001352">
    <property type="entry name" value="RNase_HII/HIII"/>
</dbReference>
<evidence type="ECO:0000256" key="2">
    <source>
        <dbReference type="ARBA" id="ARBA00001946"/>
    </source>
</evidence>
<dbReference type="GeneID" id="1453859"/>
<dbReference type="KEGG" id="ssof:SULC_0185"/>
<dbReference type="SUPFAM" id="SSF53098">
    <property type="entry name" value="Ribonuclease H-like"/>
    <property type="match status" value="1"/>
</dbReference>
<name>A0A0E3MDE9_SACSO</name>
<keyword evidence="13" id="KW-0464">Manganese</keyword>
<evidence type="ECO:0000313" key="38">
    <source>
        <dbReference type="Proteomes" id="UP000594632"/>
    </source>
</evidence>
<dbReference type="AlphaFoldDB" id="A0A0E3MDE9"/>
<dbReference type="Proteomes" id="UP000269431">
    <property type="component" value="Chromosome"/>
</dbReference>
<dbReference type="InterPro" id="IPR020787">
    <property type="entry name" value="RNase_HII_arc"/>
</dbReference>
<comment type="cofactor">
    <cofactor evidence="2">
        <name>Mg(2+)</name>
        <dbReference type="ChEBI" id="CHEBI:18420"/>
    </cofactor>
</comment>
<dbReference type="KEGG" id="ssol:SULB_0186"/>
<evidence type="ECO:0000313" key="33">
    <source>
        <dbReference type="Proteomes" id="UP000273194"/>
    </source>
</evidence>
<dbReference type="EMBL" id="CP033235">
    <property type="protein sequence ID" value="AZF67140.1"/>
    <property type="molecule type" value="Genomic_DNA"/>
</dbReference>
<comment type="subcellular location">
    <subcellularLocation>
        <location evidence="4 13">Cytoplasm</location>
    </subcellularLocation>
</comment>
<evidence type="ECO:0000259" key="16">
    <source>
        <dbReference type="PROSITE" id="PS51975"/>
    </source>
</evidence>
<comment type="catalytic activity">
    <reaction evidence="1 13 14 15">
        <text>Endonucleolytic cleavage to 5'-phosphomonoester.</text>
        <dbReference type="EC" id="3.1.26.4"/>
    </reaction>
</comment>
<evidence type="ECO:0000256" key="10">
    <source>
        <dbReference type="ARBA" id="ARBA00022723"/>
    </source>
</evidence>
<comment type="similarity">
    <text evidence="5 13 15">Belongs to the RNase HII family.</text>
</comment>
<evidence type="ECO:0000313" key="32">
    <source>
        <dbReference type="Proteomes" id="UP000269431"/>
    </source>
</evidence>
<feature type="binding site" evidence="13 14">
    <location>
        <position position="7"/>
    </location>
    <ligand>
        <name>a divalent metal cation</name>
        <dbReference type="ChEBI" id="CHEBI:60240"/>
    </ligand>
</feature>
<dbReference type="GO" id="GO:0043137">
    <property type="term" value="P:DNA replication, removal of RNA primer"/>
    <property type="evidence" value="ECO:0007669"/>
    <property type="project" value="TreeGrafter"/>
</dbReference>
<evidence type="ECO:0000313" key="34">
    <source>
        <dbReference type="Proteomes" id="UP000273443"/>
    </source>
</evidence>
<evidence type="ECO:0000256" key="3">
    <source>
        <dbReference type="ARBA" id="ARBA00004065"/>
    </source>
</evidence>
<evidence type="ECO:0000256" key="13">
    <source>
        <dbReference type="HAMAP-Rule" id="MF_00052"/>
    </source>
</evidence>
<evidence type="ECO:0000313" key="35">
    <source>
        <dbReference type="Proteomes" id="UP000275843"/>
    </source>
</evidence>
<dbReference type="Proteomes" id="UP000594632">
    <property type="component" value="Chromosome"/>
</dbReference>
<evidence type="ECO:0000256" key="1">
    <source>
        <dbReference type="ARBA" id="ARBA00000077"/>
    </source>
</evidence>
<dbReference type="Proteomes" id="UP000278715">
    <property type="component" value="Chromosome"/>
</dbReference>
<gene>
    <name evidence="13" type="primary">rnhB</name>
    <name evidence="27" type="ORF">HFC64_07270</name>
    <name evidence="19" type="ORF">SULA_0185</name>
    <name evidence="17" type="ORF">SULB_0186</name>
    <name evidence="18" type="ORF">SULC_0185</name>
    <name evidence="20" type="ORF">SULG_00940</name>
    <name evidence="21" type="ORF">SULH_00940</name>
    <name evidence="22" type="ORF">SULI_00940</name>
    <name evidence="23" type="ORF">SULM_00940</name>
    <name evidence="24" type="ORF">SULN_00940</name>
    <name evidence="25" type="ORF">SULO_00950</name>
    <name evidence="26" type="ORF">SULZ_00950</name>
</gene>
<dbReference type="InterPro" id="IPR012337">
    <property type="entry name" value="RNaseH-like_sf"/>
</dbReference>
<dbReference type="EMBL" id="CP033239">
    <property type="protein sequence ID" value="AZF77607.1"/>
    <property type="molecule type" value="Genomic_DNA"/>
</dbReference>
<dbReference type="GO" id="GO:0004523">
    <property type="term" value="F:RNA-DNA hybrid ribonuclease activity"/>
    <property type="evidence" value="ECO:0007669"/>
    <property type="project" value="UniProtKB-UniRule"/>
</dbReference>
<dbReference type="GO" id="GO:0030145">
    <property type="term" value="F:manganese ion binding"/>
    <property type="evidence" value="ECO:0007669"/>
    <property type="project" value="UniProtKB-UniRule"/>
</dbReference>
<dbReference type="GO" id="GO:0032299">
    <property type="term" value="C:ribonuclease H2 complex"/>
    <property type="evidence" value="ECO:0007669"/>
    <property type="project" value="TreeGrafter"/>
</dbReference>
<dbReference type="EC" id="3.1.26.4" evidence="6 13"/>
<dbReference type="Gene3D" id="1.10.10.460">
    <property type="entry name" value="Ribonuclease hii. Domain 2"/>
    <property type="match status" value="1"/>
</dbReference>
<dbReference type="EMBL" id="CP033238">
    <property type="protein sequence ID" value="AZF75000.1"/>
    <property type="molecule type" value="Genomic_DNA"/>
</dbReference>
<evidence type="ECO:0000313" key="21">
    <source>
        <dbReference type="EMBL" id="AZF69760.1"/>
    </source>
</evidence>
<dbReference type="Proteomes" id="UP000033085">
    <property type="component" value="Chromosome"/>
</dbReference>
<dbReference type="Pfam" id="PF01351">
    <property type="entry name" value="RNase_HII"/>
    <property type="match status" value="1"/>
</dbReference>
<dbReference type="PROSITE" id="PS51975">
    <property type="entry name" value="RNASE_H_2"/>
    <property type="match status" value="1"/>
</dbReference>
<dbReference type="RefSeq" id="WP_009989457.1">
    <property type="nucleotide sequence ID" value="NZ_CP011055.2"/>
</dbReference>
<evidence type="ECO:0000256" key="5">
    <source>
        <dbReference type="ARBA" id="ARBA00007383"/>
    </source>
</evidence>
<dbReference type="InterPro" id="IPR036397">
    <property type="entry name" value="RNaseH_sf"/>
</dbReference>
<comment type="cofactor">
    <cofactor evidence="13 14">
        <name>Mn(2+)</name>
        <dbReference type="ChEBI" id="CHEBI:29035"/>
    </cofactor>
    <cofactor evidence="13 14">
        <name>Mg(2+)</name>
        <dbReference type="ChEBI" id="CHEBI:18420"/>
    </cofactor>
    <text evidence="13 14">Manganese or magnesium. Binds 1 divalent metal ion per monomer in the absence of substrate. May bind a second metal ion after substrate binding.</text>
</comment>
<evidence type="ECO:0000313" key="31">
    <source>
        <dbReference type="Proteomes" id="UP000267993"/>
    </source>
</evidence>
<evidence type="ECO:0000313" key="36">
    <source>
        <dbReference type="Proteomes" id="UP000278715"/>
    </source>
</evidence>
<dbReference type="Proteomes" id="UP000275843">
    <property type="component" value="Chromosome"/>
</dbReference>
<dbReference type="EMBL" id="CP050869">
    <property type="protein sequence ID" value="QPG49646.1"/>
    <property type="molecule type" value="Genomic_DNA"/>
</dbReference>
<reference evidence="31 32" key="2">
    <citation type="journal article" date="2018" name="Proc. Natl. Acad. Sci. U.S.A.">
        <title>Nonmutational mechanism of inheritance in the Archaeon Sulfolobus solfataricus.</title>
        <authorList>
            <person name="Payne S."/>
            <person name="McCarthy S."/>
            <person name="Johnson T."/>
            <person name="North E."/>
            <person name="Blum P."/>
        </authorList>
    </citation>
    <scope>NUCLEOTIDE SEQUENCE [LARGE SCALE GENOMIC DNA]</scope>
    <source>
        <strain evidence="21 31">SARC-H</strain>
        <strain evidence="22 35">SARC-I</strain>
        <strain evidence="24 36">SARC-N</strain>
        <strain evidence="25 37">SARC-O</strain>
        <strain evidence="26 32">SUL120</strain>
        <strain evidence="20 33">SULG</strain>
        <strain evidence="23 34">SULM</strain>
    </source>
</reference>
<dbReference type="GO" id="GO:0003723">
    <property type="term" value="F:RNA binding"/>
    <property type="evidence" value="ECO:0007669"/>
    <property type="project" value="UniProtKB-UniRule"/>
</dbReference>
<comment type="function">
    <text evidence="3 13 15">Endonuclease that specifically degrades the RNA of RNA-DNA hybrids.</text>
</comment>
<dbReference type="PATRIC" id="fig|2287.6.peg.193"/>
<dbReference type="NCBIfam" id="TIGR00729">
    <property type="entry name" value="ribonuclease HII"/>
    <property type="match status" value="1"/>
</dbReference>
<evidence type="ECO:0000313" key="28">
    <source>
        <dbReference type="Proteomes" id="UP000033057"/>
    </source>
</evidence>
<protein>
    <recommendedName>
        <fullName evidence="7 13">Ribonuclease HII</fullName>
        <shortName evidence="13">RNase HII</shortName>
        <ecNumber evidence="6 13">3.1.26.4</ecNumber>
    </recommendedName>
</protein>
<evidence type="ECO:0000313" key="22">
    <source>
        <dbReference type="EMBL" id="AZF72380.1"/>
    </source>
</evidence>
<evidence type="ECO:0000313" key="25">
    <source>
        <dbReference type="EMBL" id="AZF80215.1"/>
    </source>
</evidence>
<feature type="binding site" evidence="13 14">
    <location>
        <position position="6"/>
    </location>
    <ligand>
        <name>a divalent metal cation</name>
        <dbReference type="ChEBI" id="CHEBI:60240"/>
    </ligand>
</feature>
<evidence type="ECO:0000256" key="15">
    <source>
        <dbReference type="RuleBase" id="RU003515"/>
    </source>
</evidence>
<evidence type="ECO:0000256" key="9">
    <source>
        <dbReference type="ARBA" id="ARBA00022722"/>
    </source>
</evidence>
<evidence type="ECO:0000313" key="26">
    <source>
        <dbReference type="EMBL" id="AZF82821.1"/>
    </source>
</evidence>
<dbReference type="OMA" id="REECRFF"/>